<dbReference type="Proteomes" id="UP000005240">
    <property type="component" value="Unassembled WGS sequence"/>
</dbReference>
<protein>
    <recommendedName>
        <fullName evidence="3">DNA 3'-5' helicase</fullName>
        <ecNumber evidence="3">5.6.2.4</ecNumber>
    </recommendedName>
</protein>
<comment type="similarity">
    <text evidence="1">Belongs to the helicase family. RecQ subfamily.</text>
</comment>
<dbReference type="EC" id="5.6.2.4" evidence="3"/>
<dbReference type="Pfam" id="PF00271">
    <property type="entry name" value="Helicase_C"/>
    <property type="match status" value="1"/>
</dbReference>
<dbReference type="InterPro" id="IPR027417">
    <property type="entry name" value="P-loop_NTPase"/>
</dbReference>
<dbReference type="STRING" id="630390.A0A180H282"/>
<proteinExistence type="inferred from homology"/>
<feature type="domain" description="Helicase C-terminal" evidence="4">
    <location>
        <begin position="5"/>
        <end position="51"/>
    </location>
</feature>
<reference evidence="6 7" key="3">
    <citation type="journal article" date="2017" name="G3 (Bethesda)">
        <title>Comparative analysis highlights variable genome content of wheat rusts and divergence of the mating loci.</title>
        <authorList>
            <person name="Cuomo C.A."/>
            <person name="Bakkeren G."/>
            <person name="Khalil H.B."/>
            <person name="Panwar V."/>
            <person name="Joly D."/>
            <person name="Linning R."/>
            <person name="Sakthikumar S."/>
            <person name="Song X."/>
            <person name="Adiconis X."/>
            <person name="Fan L."/>
            <person name="Goldberg J.M."/>
            <person name="Levin J.Z."/>
            <person name="Young S."/>
            <person name="Zeng Q."/>
            <person name="Anikster Y."/>
            <person name="Bruce M."/>
            <person name="Wang M."/>
            <person name="Yin C."/>
            <person name="McCallum B."/>
            <person name="Szabo L.J."/>
            <person name="Hulbert S."/>
            <person name="Chen X."/>
            <person name="Fellers J.P."/>
        </authorList>
    </citation>
    <scope>NUCLEOTIDE SEQUENCE</scope>
    <source>
        <strain evidence="7">Isolate 1-1 / race 1 (BBBD)</strain>
        <strain evidence="6">isolate 1-1 / race 1 (BBBD)</strain>
    </source>
</reference>
<evidence type="ECO:0000256" key="3">
    <source>
        <dbReference type="ARBA" id="ARBA00034808"/>
    </source>
</evidence>
<dbReference type="EnsemblFungi" id="PTTG_25556-t43_1">
    <property type="protein sequence ID" value="PTTG_25556-t43_1-p1"/>
    <property type="gene ID" value="PTTG_25556"/>
</dbReference>
<gene>
    <name evidence="5" type="ORF">PTTG_25556</name>
</gene>
<name>A0A180H282_PUCT1</name>
<dbReference type="PANTHER" id="PTHR13710:SF145">
    <property type="entry name" value="ATP-DEPENDENT DNA HELICASE"/>
    <property type="match status" value="1"/>
</dbReference>
<dbReference type="EMBL" id="ADAS02000005">
    <property type="protein sequence ID" value="OAV98901.1"/>
    <property type="molecule type" value="Genomic_DNA"/>
</dbReference>
<evidence type="ECO:0000313" key="6">
    <source>
        <dbReference type="EnsemblFungi" id="PTTG_25556-t43_1-p1"/>
    </source>
</evidence>
<dbReference type="GO" id="GO:0005694">
    <property type="term" value="C:chromosome"/>
    <property type="evidence" value="ECO:0007669"/>
    <property type="project" value="TreeGrafter"/>
</dbReference>
<reference evidence="5" key="2">
    <citation type="submission" date="2016-05" db="EMBL/GenBank/DDBJ databases">
        <title>Comparative analysis highlights variable genome content of wheat rusts and divergence of the mating loci.</title>
        <authorList>
            <person name="Cuomo C.A."/>
            <person name="Bakkeren G."/>
            <person name="Szabo L."/>
            <person name="Khalil H."/>
            <person name="Joly D."/>
            <person name="Goldberg J."/>
            <person name="Young S."/>
            <person name="Zeng Q."/>
            <person name="Fellers J."/>
        </authorList>
    </citation>
    <scope>NUCLEOTIDE SEQUENCE [LARGE SCALE GENOMIC DNA]</scope>
    <source>
        <strain evidence="5">1-1 BBBD Race 1</strain>
    </source>
</reference>
<dbReference type="SUPFAM" id="SSF52540">
    <property type="entry name" value="P-loop containing nucleoside triphosphate hydrolases"/>
    <property type="match status" value="1"/>
</dbReference>
<dbReference type="PANTHER" id="PTHR13710">
    <property type="entry name" value="DNA HELICASE RECQ FAMILY MEMBER"/>
    <property type="match status" value="1"/>
</dbReference>
<reference evidence="6" key="4">
    <citation type="submission" date="2025-05" db="UniProtKB">
        <authorList>
            <consortium name="EnsemblFungi"/>
        </authorList>
    </citation>
    <scope>IDENTIFICATION</scope>
    <source>
        <strain evidence="6">isolate 1-1 / race 1 (BBBD)</strain>
    </source>
</reference>
<dbReference type="VEuPathDB" id="FungiDB:PTTG_25556"/>
<keyword evidence="7" id="KW-1185">Reference proteome</keyword>
<dbReference type="Gene3D" id="3.40.50.300">
    <property type="entry name" value="P-loop containing nucleotide triphosphate hydrolases"/>
    <property type="match status" value="1"/>
</dbReference>
<dbReference type="GO" id="GO:0043138">
    <property type="term" value="F:3'-5' DNA helicase activity"/>
    <property type="evidence" value="ECO:0007669"/>
    <property type="project" value="UniProtKB-EC"/>
</dbReference>
<evidence type="ECO:0000256" key="1">
    <source>
        <dbReference type="ARBA" id="ARBA00005446"/>
    </source>
</evidence>
<dbReference type="InterPro" id="IPR001650">
    <property type="entry name" value="Helicase_C-like"/>
</dbReference>
<comment type="catalytic activity">
    <reaction evidence="2">
        <text>Couples ATP hydrolysis with the unwinding of duplex DNA by translocating in the 3'-5' direction.</text>
        <dbReference type="EC" id="5.6.2.4"/>
    </reaction>
</comment>
<reference evidence="5" key="1">
    <citation type="submission" date="2009-11" db="EMBL/GenBank/DDBJ databases">
        <authorList>
            <consortium name="The Broad Institute Genome Sequencing Platform"/>
            <person name="Ward D."/>
            <person name="Feldgarden M."/>
            <person name="Earl A."/>
            <person name="Young S.K."/>
            <person name="Zeng Q."/>
            <person name="Koehrsen M."/>
            <person name="Alvarado L."/>
            <person name="Berlin A."/>
            <person name="Bochicchio J."/>
            <person name="Borenstein D."/>
            <person name="Chapman S.B."/>
            <person name="Chen Z."/>
            <person name="Engels R."/>
            <person name="Freedman E."/>
            <person name="Gellesch M."/>
            <person name="Goldberg J."/>
            <person name="Griggs A."/>
            <person name="Gujja S."/>
            <person name="Heilman E."/>
            <person name="Heiman D."/>
            <person name="Hepburn T."/>
            <person name="Howarth C."/>
            <person name="Jen D."/>
            <person name="Larson L."/>
            <person name="Lewis B."/>
            <person name="Mehta T."/>
            <person name="Park D."/>
            <person name="Pearson M."/>
            <person name="Roberts A."/>
            <person name="Saif S."/>
            <person name="Shea T."/>
            <person name="Shenoy N."/>
            <person name="Sisk P."/>
            <person name="Stolte C."/>
            <person name="Sykes S."/>
            <person name="Thomson T."/>
            <person name="Walk T."/>
            <person name="White J."/>
            <person name="Yandava C."/>
            <person name="Izard J."/>
            <person name="Baranova O.V."/>
            <person name="Blanton J.M."/>
            <person name="Tanner A.C."/>
            <person name="Dewhirst F.E."/>
            <person name="Haas B."/>
            <person name="Nusbaum C."/>
            <person name="Birren B."/>
        </authorList>
    </citation>
    <scope>NUCLEOTIDE SEQUENCE [LARGE SCALE GENOMIC DNA]</scope>
    <source>
        <strain evidence="5">1-1 BBBD Race 1</strain>
    </source>
</reference>
<evidence type="ECO:0000313" key="7">
    <source>
        <dbReference type="Proteomes" id="UP000005240"/>
    </source>
</evidence>
<accession>A0A180H282</accession>
<dbReference type="OrthoDB" id="2507518at2759"/>
<dbReference type="GO" id="GO:0005634">
    <property type="term" value="C:nucleus"/>
    <property type="evidence" value="ECO:0007669"/>
    <property type="project" value="TreeGrafter"/>
</dbReference>
<evidence type="ECO:0000256" key="2">
    <source>
        <dbReference type="ARBA" id="ARBA00034617"/>
    </source>
</evidence>
<organism evidence="5">
    <name type="scientific">Puccinia triticina (isolate 1-1 / race 1 (BBBD))</name>
    <name type="common">Brown leaf rust fungus</name>
    <dbReference type="NCBI Taxonomy" id="630390"/>
    <lineage>
        <taxon>Eukaryota</taxon>
        <taxon>Fungi</taxon>
        <taxon>Dikarya</taxon>
        <taxon>Basidiomycota</taxon>
        <taxon>Pucciniomycotina</taxon>
        <taxon>Pucciniomycetes</taxon>
        <taxon>Pucciniales</taxon>
        <taxon>Pucciniaceae</taxon>
        <taxon>Puccinia</taxon>
    </lineage>
</organism>
<evidence type="ECO:0000313" key="5">
    <source>
        <dbReference type="EMBL" id="OAV98901.1"/>
    </source>
</evidence>
<dbReference type="AlphaFoldDB" id="A0A180H282"/>
<evidence type="ECO:0000259" key="4">
    <source>
        <dbReference type="Pfam" id="PF00271"/>
    </source>
</evidence>
<sequence length="126" mass="14196">MADARQVMVATSGFGAGINYAHLQLVISEGIPNLKEVNKIYQQIGRAGRDGKEARIELIPQHIDVPQLDPKQDHKDMEDFKRALMNLLNCPAQVFLEEEDEEVQSCQNFTSFSYCSQSKQLSRNLG</sequence>